<keyword evidence="3" id="KW-1185">Reference proteome</keyword>
<dbReference type="EMBL" id="BGZK01000119">
    <property type="protein sequence ID" value="GBP20540.1"/>
    <property type="molecule type" value="Genomic_DNA"/>
</dbReference>
<dbReference type="Proteomes" id="UP000299102">
    <property type="component" value="Unassembled WGS sequence"/>
</dbReference>
<feature type="compositionally biased region" description="Basic and acidic residues" evidence="1">
    <location>
        <begin position="74"/>
        <end position="83"/>
    </location>
</feature>
<dbReference type="OrthoDB" id="6154712at2759"/>
<accession>A0A4C1U2R1</accession>
<dbReference type="AlphaFoldDB" id="A0A4C1U2R1"/>
<organism evidence="2 3">
    <name type="scientific">Eumeta variegata</name>
    <name type="common">Bagworm moth</name>
    <name type="synonym">Eumeta japonica</name>
    <dbReference type="NCBI Taxonomy" id="151549"/>
    <lineage>
        <taxon>Eukaryota</taxon>
        <taxon>Metazoa</taxon>
        <taxon>Ecdysozoa</taxon>
        <taxon>Arthropoda</taxon>
        <taxon>Hexapoda</taxon>
        <taxon>Insecta</taxon>
        <taxon>Pterygota</taxon>
        <taxon>Neoptera</taxon>
        <taxon>Endopterygota</taxon>
        <taxon>Lepidoptera</taxon>
        <taxon>Glossata</taxon>
        <taxon>Ditrysia</taxon>
        <taxon>Tineoidea</taxon>
        <taxon>Psychidae</taxon>
        <taxon>Oiketicinae</taxon>
        <taxon>Eumeta</taxon>
    </lineage>
</organism>
<comment type="caution">
    <text evidence="2">The sequence shown here is derived from an EMBL/GenBank/DDBJ whole genome shotgun (WGS) entry which is preliminary data.</text>
</comment>
<evidence type="ECO:0000313" key="3">
    <source>
        <dbReference type="Proteomes" id="UP000299102"/>
    </source>
</evidence>
<reference evidence="2 3" key="1">
    <citation type="journal article" date="2019" name="Commun. Biol.">
        <title>The bagworm genome reveals a unique fibroin gene that provides high tensile strength.</title>
        <authorList>
            <person name="Kono N."/>
            <person name="Nakamura H."/>
            <person name="Ohtoshi R."/>
            <person name="Tomita M."/>
            <person name="Numata K."/>
            <person name="Arakawa K."/>
        </authorList>
    </citation>
    <scope>NUCLEOTIDE SEQUENCE [LARGE SCALE GENOMIC DNA]</scope>
</reference>
<name>A0A4C1U2R1_EUMVA</name>
<protein>
    <submittedName>
        <fullName evidence="2">Uncharacterized protein</fullName>
    </submittedName>
</protein>
<sequence length="133" mass="14089">MVQLYRSLHESGAPGDSAGLISDLEAAIIETQKVLRSAVLRQDGSSSRTNGAEDGPGSISSAESDRPMSNVDSARQRLDELLSKEASSTVGGGSVAMSLIEQYSDILLNMMQSKMVSQYSNSPHSLPPTSRDS</sequence>
<proteinExistence type="predicted"/>
<feature type="region of interest" description="Disordered" evidence="1">
    <location>
        <begin position="39"/>
        <end position="94"/>
    </location>
</feature>
<evidence type="ECO:0000256" key="1">
    <source>
        <dbReference type="SAM" id="MobiDB-lite"/>
    </source>
</evidence>
<evidence type="ECO:0000313" key="2">
    <source>
        <dbReference type="EMBL" id="GBP20540.1"/>
    </source>
</evidence>
<gene>
    <name evidence="2" type="ORF">EVAR_78919_1</name>
</gene>